<proteinExistence type="predicted"/>
<evidence type="ECO:0000256" key="5">
    <source>
        <dbReference type="ARBA" id="ARBA00023242"/>
    </source>
</evidence>
<evidence type="ECO:0000256" key="3">
    <source>
        <dbReference type="ARBA" id="ARBA00023015"/>
    </source>
</evidence>
<keyword evidence="1" id="KW-0479">Metal-binding</keyword>
<sequence length="375" mass="42503">MLQPAYPEERPALPVRNQQPHSYEYLSVGHEWLYGSTASSEIPPAASSAHNTTVPSLSATPELDPQARTEDFHSQPGVWFDRLLPKGRCSLLSGLTPVRDGILTNRAMYFMLRVLKSWPRMMAIHGPDLLPPFIHKFQLANGIPEPLAICFTLVNIWSAGMESNPELVCESIVKEIRRLLYEYPTYNTSDLLAALQSLLILLIILVFCMVNGPCVESPMDPHILIEVWEVKTRLAATGLFLDPTTPHGLLSWSDWSLVSAKQRTIHGLYHFHYAWSLLRGYPTPLYGELGPLPAPPPRYLWEVSDEETWKRMYARFMQQWKDGPYLMSEMFSLNCNAPLEPRAERWLAEADEFGMMLMAEGTIILPECVPEGVIP</sequence>
<evidence type="ECO:0000313" key="8">
    <source>
        <dbReference type="Proteomes" id="UP001610334"/>
    </source>
</evidence>
<evidence type="ECO:0000256" key="4">
    <source>
        <dbReference type="ARBA" id="ARBA00023163"/>
    </source>
</evidence>
<feature type="region of interest" description="Disordered" evidence="6">
    <location>
        <begin position="43"/>
        <end position="62"/>
    </location>
</feature>
<dbReference type="EMBL" id="JBFXLT010000188">
    <property type="protein sequence ID" value="KAL2802365.1"/>
    <property type="molecule type" value="Genomic_DNA"/>
</dbReference>
<dbReference type="Proteomes" id="UP001610334">
    <property type="component" value="Unassembled WGS sequence"/>
</dbReference>
<keyword evidence="3" id="KW-0805">Transcription regulation</keyword>
<keyword evidence="4" id="KW-0804">Transcription</keyword>
<evidence type="ECO:0000313" key="7">
    <source>
        <dbReference type="EMBL" id="KAL2802365.1"/>
    </source>
</evidence>
<comment type="caution">
    <text evidence="7">The sequence shown here is derived from an EMBL/GenBank/DDBJ whole genome shotgun (WGS) entry which is preliminary data.</text>
</comment>
<feature type="compositionally biased region" description="Polar residues" evidence="6">
    <location>
        <begin position="50"/>
        <end position="59"/>
    </location>
</feature>
<protein>
    <submittedName>
        <fullName evidence="7">Uncharacterized protein</fullName>
    </submittedName>
</protein>
<keyword evidence="5" id="KW-0539">Nucleus</keyword>
<name>A0ABR4GV26_9EURO</name>
<keyword evidence="8" id="KW-1185">Reference proteome</keyword>
<gene>
    <name evidence="7" type="ORF">BJX63DRAFT_437954</name>
</gene>
<accession>A0ABR4GV26</accession>
<dbReference type="PANTHER" id="PTHR47660:SF3">
    <property type="entry name" value="FINGER DOMAIN PROTEIN, PUTATIVE (AFU_ORTHOLOGUE AFUA_4G03310)-RELATED"/>
    <property type="match status" value="1"/>
</dbReference>
<reference evidence="7 8" key="1">
    <citation type="submission" date="2024-07" db="EMBL/GenBank/DDBJ databases">
        <title>Section-level genome sequencing and comparative genomics of Aspergillus sections Usti and Cavernicolus.</title>
        <authorList>
            <consortium name="Lawrence Berkeley National Laboratory"/>
            <person name="Nybo J.L."/>
            <person name="Vesth T.C."/>
            <person name="Theobald S."/>
            <person name="Frisvad J.C."/>
            <person name="Larsen T.O."/>
            <person name="Kjaerboelling I."/>
            <person name="Rothschild-Mancinelli K."/>
            <person name="Lyhne E.K."/>
            <person name="Kogle M.E."/>
            <person name="Barry K."/>
            <person name="Clum A."/>
            <person name="Na H."/>
            <person name="Ledsgaard L."/>
            <person name="Lin J."/>
            <person name="Lipzen A."/>
            <person name="Kuo A."/>
            <person name="Riley R."/>
            <person name="Mondo S."/>
            <person name="Labutti K."/>
            <person name="Haridas S."/>
            <person name="Pangalinan J."/>
            <person name="Salamov A.A."/>
            <person name="Simmons B.A."/>
            <person name="Magnuson J.K."/>
            <person name="Chen J."/>
            <person name="Drula E."/>
            <person name="Henrissat B."/>
            <person name="Wiebenga A."/>
            <person name="Lubbers R.J."/>
            <person name="Gomes A.C."/>
            <person name="Makela M.R."/>
            <person name="Stajich J."/>
            <person name="Grigoriev I.V."/>
            <person name="Mortensen U.H."/>
            <person name="De Vries R.P."/>
            <person name="Baker S.E."/>
            <person name="Andersen M.R."/>
        </authorList>
    </citation>
    <scope>NUCLEOTIDE SEQUENCE [LARGE SCALE GENOMIC DNA]</scope>
    <source>
        <strain evidence="7 8">CBS 588.65</strain>
    </source>
</reference>
<evidence type="ECO:0000256" key="1">
    <source>
        <dbReference type="ARBA" id="ARBA00022723"/>
    </source>
</evidence>
<evidence type="ECO:0000256" key="2">
    <source>
        <dbReference type="ARBA" id="ARBA00022833"/>
    </source>
</evidence>
<evidence type="ECO:0000256" key="6">
    <source>
        <dbReference type="SAM" id="MobiDB-lite"/>
    </source>
</evidence>
<organism evidence="7 8">
    <name type="scientific">Aspergillus granulosus</name>
    <dbReference type="NCBI Taxonomy" id="176169"/>
    <lineage>
        <taxon>Eukaryota</taxon>
        <taxon>Fungi</taxon>
        <taxon>Dikarya</taxon>
        <taxon>Ascomycota</taxon>
        <taxon>Pezizomycotina</taxon>
        <taxon>Eurotiomycetes</taxon>
        <taxon>Eurotiomycetidae</taxon>
        <taxon>Eurotiales</taxon>
        <taxon>Aspergillaceae</taxon>
        <taxon>Aspergillus</taxon>
        <taxon>Aspergillus subgen. Nidulantes</taxon>
    </lineage>
</organism>
<keyword evidence="2" id="KW-0862">Zinc</keyword>
<dbReference type="PANTHER" id="PTHR47660">
    <property type="entry name" value="TRANSCRIPTION FACTOR WITH C2H2 AND ZN(2)-CYS(6) DNA BINDING DOMAIN (EUROFUNG)-RELATED-RELATED"/>
    <property type="match status" value="1"/>
</dbReference>